<organism evidence="1 2">
    <name type="scientific">Clathrospora elynae</name>
    <dbReference type="NCBI Taxonomy" id="706981"/>
    <lineage>
        <taxon>Eukaryota</taxon>
        <taxon>Fungi</taxon>
        <taxon>Dikarya</taxon>
        <taxon>Ascomycota</taxon>
        <taxon>Pezizomycotina</taxon>
        <taxon>Dothideomycetes</taxon>
        <taxon>Pleosporomycetidae</taxon>
        <taxon>Pleosporales</taxon>
        <taxon>Diademaceae</taxon>
        <taxon>Clathrospora</taxon>
    </lineage>
</organism>
<dbReference type="Proteomes" id="UP000800038">
    <property type="component" value="Unassembled WGS sequence"/>
</dbReference>
<reference evidence="1" key="1">
    <citation type="journal article" date="2020" name="Stud. Mycol.">
        <title>101 Dothideomycetes genomes: a test case for predicting lifestyles and emergence of pathogens.</title>
        <authorList>
            <person name="Haridas S."/>
            <person name="Albert R."/>
            <person name="Binder M."/>
            <person name="Bloem J."/>
            <person name="Labutti K."/>
            <person name="Salamov A."/>
            <person name="Andreopoulos B."/>
            <person name="Baker S."/>
            <person name="Barry K."/>
            <person name="Bills G."/>
            <person name="Bluhm B."/>
            <person name="Cannon C."/>
            <person name="Castanera R."/>
            <person name="Culley D."/>
            <person name="Daum C."/>
            <person name="Ezra D."/>
            <person name="Gonzalez J."/>
            <person name="Henrissat B."/>
            <person name="Kuo A."/>
            <person name="Liang C."/>
            <person name="Lipzen A."/>
            <person name="Lutzoni F."/>
            <person name="Magnuson J."/>
            <person name="Mondo S."/>
            <person name="Nolan M."/>
            <person name="Ohm R."/>
            <person name="Pangilinan J."/>
            <person name="Park H.-J."/>
            <person name="Ramirez L."/>
            <person name="Alfaro M."/>
            <person name="Sun H."/>
            <person name="Tritt A."/>
            <person name="Yoshinaga Y."/>
            <person name="Zwiers L.-H."/>
            <person name="Turgeon B."/>
            <person name="Goodwin S."/>
            <person name="Spatafora J."/>
            <person name="Crous P."/>
            <person name="Grigoriev I."/>
        </authorList>
    </citation>
    <scope>NUCLEOTIDE SEQUENCE</scope>
    <source>
        <strain evidence="1">CBS 161.51</strain>
    </source>
</reference>
<protein>
    <submittedName>
        <fullName evidence="1">Uncharacterized protein</fullName>
    </submittedName>
</protein>
<proteinExistence type="predicted"/>
<sequence length="149" mass="17103">MSLFTADALLQRIHRKRIQPLLSEYLKLNPVLKNRHPSSLAMEADRPNIYLPDELLVETFRHNLCFGLALATQDKKIPVHTREVQVRRRPLPLALTSKKFRALTNEHYYTTNEFMIACSASPNFQVSILTTSSSDICQPRYSRVPRGAP</sequence>
<evidence type="ECO:0000313" key="1">
    <source>
        <dbReference type="EMBL" id="KAF1935941.1"/>
    </source>
</evidence>
<accession>A0A6A5S5K4</accession>
<dbReference type="AlphaFoldDB" id="A0A6A5S5K4"/>
<name>A0A6A5S5K4_9PLEO</name>
<keyword evidence="2" id="KW-1185">Reference proteome</keyword>
<gene>
    <name evidence="1" type="ORF">EJ02DRAFT_107439</name>
</gene>
<dbReference type="EMBL" id="ML976223">
    <property type="protein sequence ID" value="KAF1935941.1"/>
    <property type="molecule type" value="Genomic_DNA"/>
</dbReference>
<evidence type="ECO:0000313" key="2">
    <source>
        <dbReference type="Proteomes" id="UP000800038"/>
    </source>
</evidence>